<dbReference type="EMBL" id="AHZU02000095">
    <property type="protein sequence ID" value="KFG48543.1"/>
    <property type="molecule type" value="Genomic_DNA"/>
</dbReference>
<protein>
    <submittedName>
        <fullName evidence="1">Uncharacterized protein</fullName>
    </submittedName>
</protein>
<reference evidence="1 2" key="1">
    <citation type="submission" date="2014-02" db="EMBL/GenBank/DDBJ databases">
        <authorList>
            <person name="Sibley D."/>
            <person name="Venepally P."/>
            <person name="Karamycheva S."/>
            <person name="Hadjithomas M."/>
            <person name="Khan A."/>
            <person name="Brunk B."/>
            <person name="Roos D."/>
            <person name="Caler E."/>
            <person name="Lorenzi H."/>
        </authorList>
    </citation>
    <scope>NUCLEOTIDE SEQUENCE [LARGE SCALE GENOMIC DNA]</scope>
    <source>
        <strain evidence="1 2">GAB2-2007-GAL-DOM2</strain>
    </source>
</reference>
<proteinExistence type="predicted"/>
<dbReference type="Proteomes" id="UP000028837">
    <property type="component" value="Unassembled WGS sequence"/>
</dbReference>
<name>A0A086KVX5_TOXGO</name>
<gene>
    <name evidence="1" type="ORF">TGDOM2_231450</name>
</gene>
<evidence type="ECO:0000313" key="1">
    <source>
        <dbReference type="EMBL" id="KFG48543.1"/>
    </source>
</evidence>
<organism evidence="1 2">
    <name type="scientific">Toxoplasma gondii GAB2-2007-GAL-DOM2</name>
    <dbReference type="NCBI Taxonomy" id="1130820"/>
    <lineage>
        <taxon>Eukaryota</taxon>
        <taxon>Sar</taxon>
        <taxon>Alveolata</taxon>
        <taxon>Apicomplexa</taxon>
        <taxon>Conoidasida</taxon>
        <taxon>Coccidia</taxon>
        <taxon>Eucoccidiorida</taxon>
        <taxon>Eimeriorina</taxon>
        <taxon>Sarcocystidae</taxon>
        <taxon>Toxoplasma</taxon>
    </lineage>
</organism>
<sequence>MCFVAWVREIEGGAIIGPLRYQTACLLVFAVCWPQLLQISVCFGRLSSGFPLFVVCIGPRVSFSLQAFPPLTHLKGVHLLGMERVCLPSCTMKWLYVWADYTVVESCFLVTVGGETRPICRSLSGLWWVTKSFDFAFYPASFLSWRTRVLGLHNIVWP</sequence>
<dbReference type="VEuPathDB" id="ToxoDB:TGDOM2_231450"/>
<comment type="caution">
    <text evidence="1">The sequence shown here is derived from an EMBL/GenBank/DDBJ whole genome shotgun (WGS) entry which is preliminary data.</text>
</comment>
<dbReference type="AlphaFoldDB" id="A0A086KVX5"/>
<evidence type="ECO:0000313" key="2">
    <source>
        <dbReference type="Proteomes" id="UP000028837"/>
    </source>
</evidence>
<accession>A0A086KVX5</accession>